<reference evidence="1" key="3">
    <citation type="submission" date="2025-09" db="UniProtKB">
        <authorList>
            <consortium name="Ensembl"/>
        </authorList>
    </citation>
    <scope>IDENTIFICATION</scope>
</reference>
<name>A0A8D2FR57_THEGE</name>
<protein>
    <submittedName>
        <fullName evidence="1">Uncharacterized protein</fullName>
    </submittedName>
</protein>
<evidence type="ECO:0000313" key="2">
    <source>
        <dbReference type="Proteomes" id="UP000694411"/>
    </source>
</evidence>
<organism evidence="1 2">
    <name type="scientific">Theropithecus gelada</name>
    <name type="common">Gelada baboon</name>
    <dbReference type="NCBI Taxonomy" id="9565"/>
    <lineage>
        <taxon>Eukaryota</taxon>
        <taxon>Metazoa</taxon>
        <taxon>Chordata</taxon>
        <taxon>Craniata</taxon>
        <taxon>Vertebrata</taxon>
        <taxon>Euteleostomi</taxon>
        <taxon>Mammalia</taxon>
        <taxon>Eutheria</taxon>
        <taxon>Euarchontoglires</taxon>
        <taxon>Primates</taxon>
        <taxon>Haplorrhini</taxon>
        <taxon>Catarrhini</taxon>
        <taxon>Cercopithecidae</taxon>
        <taxon>Cercopithecinae</taxon>
        <taxon>Theropithecus</taxon>
    </lineage>
</organism>
<dbReference type="Ensembl" id="ENSTGET00000027783.1">
    <property type="protein sequence ID" value="ENSTGEP00000023279.1"/>
    <property type="gene ID" value="ENSTGEG00000018845.1"/>
</dbReference>
<sequence length="143" mass="14808">PWLHLGPCCRPLSTHSMHLALSPASPGPATRLLPCAWPCHLSTFCTFCNSHPSPGPATGLLAAPQTHGFTHLSASALGCKNTSSSHSSTASSPGSIWSSTTHLTVYLASFSLCRPGWSAVAGSQLTASSASWVHAILLPQPPE</sequence>
<accession>A0A8D2FR57</accession>
<dbReference type="Proteomes" id="UP000694411">
    <property type="component" value="Chromosome 8"/>
</dbReference>
<reference evidence="1" key="1">
    <citation type="submission" date="2018-05" db="EMBL/GenBank/DDBJ databases">
        <title>Whole genome of Theropithecus gelada.</title>
        <authorList>
            <person name="Chiou K.L."/>
            <person name="Snyder-Mackler N."/>
        </authorList>
    </citation>
    <scope>NUCLEOTIDE SEQUENCE [LARGE SCALE GENOMIC DNA]</scope>
</reference>
<keyword evidence="2" id="KW-1185">Reference proteome</keyword>
<reference evidence="1" key="2">
    <citation type="submission" date="2025-08" db="UniProtKB">
        <authorList>
            <consortium name="Ensembl"/>
        </authorList>
    </citation>
    <scope>IDENTIFICATION</scope>
</reference>
<proteinExistence type="predicted"/>
<evidence type="ECO:0000313" key="1">
    <source>
        <dbReference type="Ensembl" id="ENSTGEP00000023279.1"/>
    </source>
</evidence>
<dbReference type="AlphaFoldDB" id="A0A8D2FR57"/>